<reference evidence="6 7" key="1">
    <citation type="submission" date="2016-01" db="EMBL/GenBank/DDBJ databases">
        <authorList>
            <person name="Brown R."/>
        </authorList>
    </citation>
    <scope>NUCLEOTIDE SEQUENCE [LARGE SCALE GENOMIC DNA]</scope>
    <source>
        <strain evidence="6">Sporomusa sphaeroides DSM 2875</strain>
    </source>
</reference>
<keyword evidence="7" id="KW-1185">Reference proteome</keyword>
<evidence type="ECO:0000256" key="3">
    <source>
        <dbReference type="ARBA" id="ARBA00013368"/>
    </source>
</evidence>
<gene>
    <name evidence="6" type="primary">recF_2</name>
    <name evidence="6" type="ORF">SSPH_04527</name>
</gene>
<dbReference type="Gene3D" id="3.40.50.300">
    <property type="entry name" value="P-loop containing nucleotide triphosphate hydrolases"/>
    <property type="match status" value="2"/>
</dbReference>
<dbReference type="Proteomes" id="UP000245702">
    <property type="component" value="Unassembled WGS sequence"/>
</dbReference>
<evidence type="ECO:0000256" key="1">
    <source>
        <dbReference type="ARBA" id="ARBA00006930"/>
    </source>
</evidence>
<dbReference type="Pfam" id="PF02463">
    <property type="entry name" value="SMC_N"/>
    <property type="match status" value="1"/>
</dbReference>
<proteinExistence type="inferred from homology"/>
<evidence type="ECO:0000313" key="6">
    <source>
        <dbReference type="EMBL" id="CVK21809.1"/>
    </source>
</evidence>
<comment type="caution">
    <text evidence="6">The sequence shown here is derived from an EMBL/GenBank/DDBJ whole genome shotgun (WGS) entry which is preliminary data.</text>
</comment>
<dbReference type="SUPFAM" id="SSF52540">
    <property type="entry name" value="P-loop containing nucleoside triphosphate hydrolases"/>
    <property type="match status" value="1"/>
</dbReference>
<dbReference type="EMBL" id="FCOW01000048">
    <property type="protein sequence ID" value="CVK21809.1"/>
    <property type="molecule type" value="Genomic_DNA"/>
</dbReference>
<evidence type="ECO:0000313" key="7">
    <source>
        <dbReference type="Proteomes" id="UP000245702"/>
    </source>
</evidence>
<dbReference type="InterPro" id="IPR003395">
    <property type="entry name" value="RecF/RecN/SMC_N"/>
</dbReference>
<comment type="subunit">
    <text evidence="2">Heterodimer of SbcC and SbcD.</text>
</comment>
<dbReference type="PANTHER" id="PTHR32114">
    <property type="entry name" value="ABC TRANSPORTER ABCH.3"/>
    <property type="match status" value="1"/>
</dbReference>
<evidence type="ECO:0000259" key="5">
    <source>
        <dbReference type="Pfam" id="PF02463"/>
    </source>
</evidence>
<comment type="similarity">
    <text evidence="1">Belongs to the SMC family. SbcC subfamily.</text>
</comment>
<name>A0ABP2CBZ6_9FIRM</name>
<organism evidence="6 7">
    <name type="scientific">Sporomusa sphaeroides DSM 2875</name>
    <dbReference type="NCBI Taxonomy" id="1337886"/>
    <lineage>
        <taxon>Bacteria</taxon>
        <taxon>Bacillati</taxon>
        <taxon>Bacillota</taxon>
        <taxon>Negativicutes</taxon>
        <taxon>Selenomonadales</taxon>
        <taxon>Sporomusaceae</taxon>
        <taxon>Sporomusa</taxon>
    </lineage>
</organism>
<dbReference type="InterPro" id="IPR027417">
    <property type="entry name" value="P-loop_NTPase"/>
</dbReference>
<protein>
    <recommendedName>
        <fullName evidence="3">Nuclease SbcCD subunit C</fullName>
    </recommendedName>
</protein>
<dbReference type="RefSeq" id="WP_075756596.1">
    <property type="nucleotide sequence ID" value="NZ_CP146991.1"/>
</dbReference>
<keyword evidence="4" id="KW-0175">Coiled coil</keyword>
<sequence length="811" mass="89633">MVKIETMTIAGLRGVKEPMTLQFGGKSAIVYGDNGSGKSSLADALEWYYSDKIERLSCQEIGNNGIDALRNVRIDKNERAFMTLAMTDKSLNAEKEIIYKKDRLTAKFSNAAAEFQEYIKASQGENFIVRHDKLTKFVLDTKTDKLKSLSEIIGFSSVTAVRDTLKKAVNELGREVKNKGYENQIAQFQRSLLEYLGRNVPDDEKFIEAVREQLAPFGLGEAVKSVGDAPTALASLQASGDEKAIAVLAALEKIKGVTAGMDGKIDLLAADYQSYASQFAQLLADTGNIAKLALLDLLKAGAGVLTGGSYAEPKCPLCLQDKNLNDLQNELLGRIASLSELQGKLSKLEASRAKAKQSAASLRQTLAALLSDAVFKGEGEEKVFSELKKRLEDWAAGINPFEAETSKAVIDGAAPDASLALDKKALVEISGQCDERIQAIRAAEAGNARTAAHTNLSMAVKAYEQLTAMKKERDVIVEQQAALSKIYDAFVQRQKEGLEAFLAGFSNAIDEYYEYMNPGEPIKDLRIVPMTDDDELKGLAIEYQFNGQVLGAPLRCFSESHLNCFGLAFFLASVRAFNPRNGFIVLDDVISSFDSNHRTRFANLLIDKLKDYQIIALTHEKQWFEYFSKAVKGNPHWAVKNIYWDDNKGTYADEAHEDKRAKIETLLAAGKLEGLGNEMRVYLEQFLKEIAERLEVPVKFMFNDRNEDRMAPELLAALKARVDKKSKDDFAAAHGDLFNSLQRSNFIGNKGSHDSSYVPTRGDLNGLWDEIKSLENALYCSGCKQSIATRYASETEKKISCRCGALSYAWK</sequence>
<evidence type="ECO:0000256" key="4">
    <source>
        <dbReference type="SAM" id="Coils"/>
    </source>
</evidence>
<feature type="coiled-coil region" evidence="4">
    <location>
        <begin position="338"/>
        <end position="365"/>
    </location>
</feature>
<accession>A0ABP2CBZ6</accession>
<feature type="domain" description="RecF/RecN/SMC N-terminal" evidence="5">
    <location>
        <begin position="4"/>
        <end position="630"/>
    </location>
</feature>
<dbReference type="PANTHER" id="PTHR32114:SF2">
    <property type="entry name" value="ABC TRANSPORTER ABCH.3"/>
    <property type="match status" value="1"/>
</dbReference>
<evidence type="ECO:0000256" key="2">
    <source>
        <dbReference type="ARBA" id="ARBA00011322"/>
    </source>
</evidence>